<dbReference type="Pfam" id="PF13511">
    <property type="entry name" value="DUF4124"/>
    <property type="match status" value="1"/>
</dbReference>
<feature type="chain" id="PRO_5045527436" evidence="2">
    <location>
        <begin position="24"/>
        <end position="171"/>
    </location>
</feature>
<keyword evidence="5" id="KW-1185">Reference proteome</keyword>
<evidence type="ECO:0000256" key="2">
    <source>
        <dbReference type="SAM" id="SignalP"/>
    </source>
</evidence>
<evidence type="ECO:0000256" key="1">
    <source>
        <dbReference type="SAM" id="MobiDB-lite"/>
    </source>
</evidence>
<feature type="region of interest" description="Disordered" evidence="1">
    <location>
        <begin position="36"/>
        <end position="96"/>
    </location>
</feature>
<sequence>MRNNLCKALMVLAVAGLAAPALAEVYKWKDAQGNVHFSDQPPPTTEGKAAVTQIKPASGRTMPVGQQPAATEPGKGAENMTKQAAANGPAGDKDLEAKRKAAEAAQTKARADEEAKIKQQNCATSKAWLAKLEDQGRVIKPGANGAPEFISDENRPAEIANARREVAKYCK</sequence>
<evidence type="ECO:0000313" key="4">
    <source>
        <dbReference type="EMBL" id="MDK2125077.1"/>
    </source>
</evidence>
<accession>A0ABT7DYD3</accession>
<proteinExistence type="predicted"/>
<name>A0ABT7DYD3_9NEIS</name>
<dbReference type="Proteomes" id="UP001172778">
    <property type="component" value="Unassembled WGS sequence"/>
</dbReference>
<keyword evidence="2" id="KW-0732">Signal</keyword>
<dbReference type="InterPro" id="IPR025392">
    <property type="entry name" value="DUF4124"/>
</dbReference>
<protein>
    <submittedName>
        <fullName evidence="4">DUF4124 domain-containing protein</fullName>
    </submittedName>
</protein>
<organism evidence="4 5">
    <name type="scientific">Parachitinimonas caeni</name>
    <dbReference type="NCBI Taxonomy" id="3031301"/>
    <lineage>
        <taxon>Bacteria</taxon>
        <taxon>Pseudomonadati</taxon>
        <taxon>Pseudomonadota</taxon>
        <taxon>Betaproteobacteria</taxon>
        <taxon>Neisseriales</taxon>
        <taxon>Chitinibacteraceae</taxon>
        <taxon>Parachitinimonas</taxon>
    </lineage>
</organism>
<dbReference type="EMBL" id="JARRAF010000015">
    <property type="protein sequence ID" value="MDK2125077.1"/>
    <property type="molecule type" value="Genomic_DNA"/>
</dbReference>
<evidence type="ECO:0000259" key="3">
    <source>
        <dbReference type="Pfam" id="PF13511"/>
    </source>
</evidence>
<comment type="caution">
    <text evidence="4">The sequence shown here is derived from an EMBL/GenBank/DDBJ whole genome shotgun (WGS) entry which is preliminary data.</text>
</comment>
<feature type="signal peptide" evidence="2">
    <location>
        <begin position="1"/>
        <end position="23"/>
    </location>
</feature>
<feature type="domain" description="DUF4124" evidence="3">
    <location>
        <begin position="13"/>
        <end position="58"/>
    </location>
</feature>
<reference evidence="4" key="1">
    <citation type="submission" date="2023-03" db="EMBL/GenBank/DDBJ databases">
        <title>Chitinimonas shenzhenensis gen. nov., sp. nov., a novel member of family Burkholderiaceae isolated from activated sludge collected in Shen Zhen, China.</title>
        <authorList>
            <person name="Wang X."/>
        </authorList>
    </citation>
    <scope>NUCLEOTIDE SEQUENCE</scope>
    <source>
        <strain evidence="4">DQS-5</strain>
    </source>
</reference>
<dbReference type="RefSeq" id="WP_284101390.1">
    <property type="nucleotide sequence ID" value="NZ_JARRAF010000015.1"/>
</dbReference>
<gene>
    <name evidence="4" type="ORF">PZA18_13565</name>
</gene>
<evidence type="ECO:0000313" key="5">
    <source>
        <dbReference type="Proteomes" id="UP001172778"/>
    </source>
</evidence>